<organism evidence="3 4">
    <name type="scientific">Pseudoduganella buxea</name>
    <dbReference type="NCBI Taxonomy" id="1949069"/>
    <lineage>
        <taxon>Bacteria</taxon>
        <taxon>Pseudomonadati</taxon>
        <taxon>Pseudomonadota</taxon>
        <taxon>Betaproteobacteria</taxon>
        <taxon>Burkholderiales</taxon>
        <taxon>Oxalobacteraceae</taxon>
        <taxon>Telluria group</taxon>
        <taxon>Pseudoduganella</taxon>
    </lineage>
</organism>
<evidence type="ECO:0000313" key="3">
    <source>
        <dbReference type="EMBL" id="MTV53728.1"/>
    </source>
</evidence>
<gene>
    <name evidence="2" type="ORF">GCM10011572_10490</name>
    <name evidence="3" type="ORF">GM672_13415</name>
</gene>
<reference evidence="2" key="1">
    <citation type="journal article" date="2014" name="Int. J. Syst. Evol. Microbiol.">
        <title>Complete genome of a new Firmicutes species belonging to the dominant human colonic microbiota ('Ruminococcus bicirculans') reveals two chromosomes and a selective capacity to utilize plant glucans.</title>
        <authorList>
            <consortium name="NISC Comparative Sequencing Program"/>
            <person name="Wegmann U."/>
            <person name="Louis P."/>
            <person name="Goesmann A."/>
            <person name="Henrissat B."/>
            <person name="Duncan S.H."/>
            <person name="Flint H.J."/>
        </authorList>
    </citation>
    <scope>NUCLEOTIDE SEQUENCE</scope>
    <source>
        <strain evidence="2">CGMCC 1.15931</strain>
    </source>
</reference>
<dbReference type="AlphaFoldDB" id="A0A6I3SWS4"/>
<evidence type="ECO:0000313" key="2">
    <source>
        <dbReference type="EMBL" id="GGB90353.1"/>
    </source>
</evidence>
<reference evidence="5" key="2">
    <citation type="journal article" date="2019" name="Int. J. Syst. Evol. Microbiol.">
        <title>The Global Catalogue of Microorganisms (GCM) 10K type strain sequencing project: providing services to taxonomists for standard genome sequencing and annotation.</title>
        <authorList>
            <consortium name="The Broad Institute Genomics Platform"/>
            <consortium name="The Broad Institute Genome Sequencing Center for Infectious Disease"/>
            <person name="Wu L."/>
            <person name="Ma J."/>
        </authorList>
    </citation>
    <scope>NUCLEOTIDE SEQUENCE [LARGE SCALE GENOMIC DNA]</scope>
    <source>
        <strain evidence="5">CGMCC 1.15931</strain>
    </source>
</reference>
<evidence type="ECO:0000313" key="4">
    <source>
        <dbReference type="Proteomes" id="UP000430634"/>
    </source>
</evidence>
<dbReference type="EMBL" id="WNKZ01000034">
    <property type="protein sequence ID" value="MTV53728.1"/>
    <property type="molecule type" value="Genomic_DNA"/>
</dbReference>
<name>A0A6I3SWS4_9BURK</name>
<dbReference type="Proteomes" id="UP000622638">
    <property type="component" value="Unassembled WGS sequence"/>
</dbReference>
<evidence type="ECO:0000313" key="5">
    <source>
        <dbReference type="Proteomes" id="UP000622638"/>
    </source>
</evidence>
<keyword evidence="1" id="KW-0812">Transmembrane</keyword>
<sequence length="70" mass="7733">MSGKGNQGDKPSFLYSLKAVLWSFVGLRRKSDYERDDVKLNPIHVIVAALLAVALFIGILITVVKFVVSK</sequence>
<dbReference type="Proteomes" id="UP000430634">
    <property type="component" value="Unassembled WGS sequence"/>
</dbReference>
<dbReference type="EMBL" id="BMKG01000003">
    <property type="protein sequence ID" value="GGB90353.1"/>
    <property type="molecule type" value="Genomic_DNA"/>
</dbReference>
<keyword evidence="1" id="KW-1133">Transmembrane helix</keyword>
<evidence type="ECO:0000256" key="1">
    <source>
        <dbReference type="SAM" id="Phobius"/>
    </source>
</evidence>
<protein>
    <submittedName>
        <fullName evidence="3">DUF2970 domain-containing protein</fullName>
    </submittedName>
</protein>
<reference evidence="3 4" key="3">
    <citation type="submission" date="2019-11" db="EMBL/GenBank/DDBJ databases">
        <title>Type strains purchased from KCTC, JCM and DSMZ.</title>
        <authorList>
            <person name="Lu H."/>
        </authorList>
    </citation>
    <scope>NUCLEOTIDE SEQUENCE [LARGE SCALE GENOMIC DNA]</scope>
    <source>
        <strain evidence="3 4">KCTC 52429</strain>
    </source>
</reference>
<dbReference type="Pfam" id="PF11174">
    <property type="entry name" value="DUF2970"/>
    <property type="match status" value="1"/>
</dbReference>
<comment type="caution">
    <text evidence="3">The sequence shown here is derived from an EMBL/GenBank/DDBJ whole genome shotgun (WGS) entry which is preliminary data.</text>
</comment>
<reference evidence="2" key="4">
    <citation type="submission" date="2024-05" db="EMBL/GenBank/DDBJ databases">
        <authorList>
            <person name="Sun Q."/>
            <person name="Zhou Y."/>
        </authorList>
    </citation>
    <scope>NUCLEOTIDE SEQUENCE</scope>
    <source>
        <strain evidence="2">CGMCC 1.15931</strain>
    </source>
</reference>
<feature type="transmembrane region" description="Helical" evidence="1">
    <location>
        <begin position="43"/>
        <end position="68"/>
    </location>
</feature>
<accession>A0A6I3SWS4</accession>
<dbReference type="OrthoDB" id="8657357at2"/>
<dbReference type="RefSeq" id="WP_155471034.1">
    <property type="nucleotide sequence ID" value="NZ_BMKG01000003.1"/>
</dbReference>
<keyword evidence="5" id="KW-1185">Reference proteome</keyword>
<proteinExistence type="predicted"/>
<keyword evidence="1" id="KW-0472">Membrane</keyword>
<dbReference type="InterPro" id="IPR021344">
    <property type="entry name" value="DUF2970"/>
</dbReference>